<reference evidence="1 2" key="1">
    <citation type="submission" date="2015-07" db="EMBL/GenBank/DDBJ databases">
        <authorList>
            <person name="Noorani M."/>
        </authorList>
    </citation>
    <scope>NUCLEOTIDE SEQUENCE [LARGE SCALE GENOMIC DNA]</scope>
    <source>
        <strain evidence="1 2">KCTC 42284</strain>
    </source>
</reference>
<dbReference type="RefSeq" id="WP_049726785.1">
    <property type="nucleotide sequence ID" value="NZ_CP012154.1"/>
</dbReference>
<protein>
    <submittedName>
        <fullName evidence="1">Uncharacterized protein</fullName>
    </submittedName>
</protein>
<dbReference type="STRING" id="1579979.WM2015_2932"/>
<dbReference type="Pfam" id="PF08811">
    <property type="entry name" value="DUF1800"/>
    <property type="match status" value="1"/>
</dbReference>
<dbReference type="OrthoDB" id="9772295at2"/>
<organism evidence="1 2">
    <name type="scientific">Wenzhouxiangella marina</name>
    <dbReference type="NCBI Taxonomy" id="1579979"/>
    <lineage>
        <taxon>Bacteria</taxon>
        <taxon>Pseudomonadati</taxon>
        <taxon>Pseudomonadota</taxon>
        <taxon>Gammaproteobacteria</taxon>
        <taxon>Chromatiales</taxon>
        <taxon>Wenzhouxiangellaceae</taxon>
        <taxon>Wenzhouxiangella</taxon>
    </lineage>
</organism>
<name>A0A0K0Y073_9GAMM</name>
<accession>A0A0K0Y073</accession>
<evidence type="ECO:0000313" key="1">
    <source>
        <dbReference type="EMBL" id="AKS43287.1"/>
    </source>
</evidence>
<proteinExistence type="predicted"/>
<dbReference type="PATRIC" id="fig|1579979.3.peg.2999"/>
<keyword evidence="2" id="KW-1185">Reference proteome</keyword>
<dbReference type="AlphaFoldDB" id="A0A0K0Y073"/>
<dbReference type="EMBL" id="CP012154">
    <property type="protein sequence ID" value="AKS43287.1"/>
    <property type="molecule type" value="Genomic_DNA"/>
</dbReference>
<dbReference type="KEGG" id="wma:WM2015_2932"/>
<dbReference type="Proteomes" id="UP000066624">
    <property type="component" value="Chromosome"/>
</dbReference>
<sequence>MKDPHPVLENPSRRKLFKSRTKDRTLLRQDIAAHGAPVPNNLSDAAEVPPFAVRVLTRMGFGLRRTTLAPAVEPDPDRIFASRFDRPDLLGQDDVAYFESLGNTDDQRLERYVDEQLSDDLPDPDWEARKAAYPNSFDILDEDLATTYSERECAGFSQYVEPQRQIERAAFTRACYSRRQLLELMADFWHNHFNVFSGGDEDIYVSWADWDKTVIRGHAFGNFHDMLQASAKHPAMLYYLDNYANEAGGFNENYARELFELHTLGAINYLGNTSPLDAPALPTNPYAGLGDPLLDALQYSNPAREIQSEYTDTDVYEAARALTGWRYDDQDVDDGMGNCISGGTGAFLVDEGEHDGGPKAILSRNVGFIPADGGAVHDGEVAIKLAAYHPGTARYIALKLCQRLISDNPPETVVQAAADTFYANRRDPRQIAKTLRTILLSDEFKDPATWGQKIKRPFEYVVSAMRAARCDYTWRFDDSDSDRMLSVFNNAGQRLYWWRTPDGYPDERAAWMGSSTLVQNWRLIDWLLDENNNDDVNRVMRVVDTTLEHFPGNPTPRELVAFWCHWILGFTPDGGWVGPIGTFYSNEPTALGRACMQFITQQGFPIGEENAPPFPADQFIPRNELRDDPSPNRWYRRLRGMVALILWSPNFMQR</sequence>
<dbReference type="InterPro" id="IPR014917">
    <property type="entry name" value="DUF1800"/>
</dbReference>
<gene>
    <name evidence="1" type="ORF">WM2015_2932</name>
</gene>
<evidence type="ECO:0000313" key="2">
    <source>
        <dbReference type="Proteomes" id="UP000066624"/>
    </source>
</evidence>